<dbReference type="InterPro" id="IPR027417">
    <property type="entry name" value="P-loop_NTPase"/>
</dbReference>
<evidence type="ECO:0000259" key="5">
    <source>
        <dbReference type="PROSITE" id="PS50893"/>
    </source>
</evidence>
<protein>
    <submittedName>
        <fullName evidence="6">Polar amino acid transport system ATP-binding protein</fullName>
    </submittedName>
</protein>
<evidence type="ECO:0000256" key="3">
    <source>
        <dbReference type="ARBA" id="ARBA00022741"/>
    </source>
</evidence>
<organism evidence="6 7">
    <name type="scientific">Amycolatopsis keratiniphila</name>
    <dbReference type="NCBI Taxonomy" id="129921"/>
    <lineage>
        <taxon>Bacteria</taxon>
        <taxon>Bacillati</taxon>
        <taxon>Actinomycetota</taxon>
        <taxon>Actinomycetes</taxon>
        <taxon>Pseudonocardiales</taxon>
        <taxon>Pseudonocardiaceae</taxon>
        <taxon>Amycolatopsis</taxon>
        <taxon>Amycolatopsis japonica group</taxon>
    </lineage>
</organism>
<dbReference type="PATRIC" id="fig|1156913.3.peg.1932"/>
<dbReference type="SUPFAM" id="SSF52540">
    <property type="entry name" value="P-loop containing nucleoside triphosphate hydrolases"/>
    <property type="match status" value="1"/>
</dbReference>
<dbReference type="InterPro" id="IPR017871">
    <property type="entry name" value="ABC_transporter-like_CS"/>
</dbReference>
<evidence type="ECO:0000256" key="1">
    <source>
        <dbReference type="ARBA" id="ARBA00005417"/>
    </source>
</evidence>
<dbReference type="KEGG" id="aoi:AORI_1886"/>
<accession>R4SLP8</accession>
<dbReference type="PROSITE" id="PS50893">
    <property type="entry name" value="ABC_TRANSPORTER_2"/>
    <property type="match status" value="1"/>
</dbReference>
<name>R4SLP8_9PSEU</name>
<dbReference type="GO" id="GO:0005524">
    <property type="term" value="F:ATP binding"/>
    <property type="evidence" value="ECO:0007669"/>
    <property type="project" value="UniProtKB-KW"/>
</dbReference>
<keyword evidence="3" id="KW-0547">Nucleotide-binding</keyword>
<evidence type="ECO:0000256" key="4">
    <source>
        <dbReference type="ARBA" id="ARBA00022840"/>
    </source>
</evidence>
<dbReference type="GO" id="GO:0016887">
    <property type="term" value="F:ATP hydrolysis activity"/>
    <property type="evidence" value="ECO:0007669"/>
    <property type="project" value="InterPro"/>
</dbReference>
<reference evidence="6 7" key="1">
    <citation type="journal article" date="2013" name="BMC Genomics">
        <title>ContigScape: a Cytoscape plugin facilitating microbial genome gap closing.</title>
        <authorList>
            <person name="Tang B."/>
            <person name="Wang Q."/>
            <person name="Yang M."/>
            <person name="Xie F."/>
            <person name="Zhu Y."/>
            <person name="Zhuo Y."/>
            <person name="Wang S."/>
            <person name="Gao H."/>
            <person name="Ding X."/>
            <person name="Zhang L."/>
            <person name="Zhao G."/>
            <person name="Zheng H."/>
        </authorList>
    </citation>
    <scope>NUCLEOTIDE SEQUENCE [LARGE SCALE GENOMIC DNA]</scope>
    <source>
        <strain evidence="6 7">HCCB10007</strain>
    </source>
</reference>
<feature type="domain" description="ABC transporter" evidence="5">
    <location>
        <begin position="13"/>
        <end position="245"/>
    </location>
</feature>
<dbReference type="AlphaFoldDB" id="R4SLP8"/>
<dbReference type="RefSeq" id="WP_016332275.1">
    <property type="nucleotide sequence ID" value="NC_021252.1"/>
</dbReference>
<proteinExistence type="inferred from homology"/>
<evidence type="ECO:0000313" key="6">
    <source>
        <dbReference type="EMBL" id="AGM04474.1"/>
    </source>
</evidence>
<dbReference type="PANTHER" id="PTHR43166">
    <property type="entry name" value="AMINO ACID IMPORT ATP-BINDING PROTEIN"/>
    <property type="match status" value="1"/>
</dbReference>
<dbReference type="HOGENOM" id="CLU_000604_1_22_11"/>
<dbReference type="EMBL" id="CP003410">
    <property type="protein sequence ID" value="AGM04474.1"/>
    <property type="molecule type" value="Genomic_DNA"/>
</dbReference>
<dbReference type="Gene3D" id="3.40.50.300">
    <property type="entry name" value="P-loop containing nucleotide triphosphate hydrolases"/>
    <property type="match status" value="1"/>
</dbReference>
<gene>
    <name evidence="6" type="ORF">AORI_1886</name>
</gene>
<dbReference type="Proteomes" id="UP000013968">
    <property type="component" value="Chromosome"/>
</dbReference>
<dbReference type="SMART" id="SM00382">
    <property type="entry name" value="AAA"/>
    <property type="match status" value="1"/>
</dbReference>
<dbReference type="InterPro" id="IPR003593">
    <property type="entry name" value="AAA+_ATPase"/>
</dbReference>
<comment type="similarity">
    <text evidence="1">Belongs to the ABC transporter superfamily.</text>
</comment>
<evidence type="ECO:0000256" key="2">
    <source>
        <dbReference type="ARBA" id="ARBA00022448"/>
    </source>
</evidence>
<sequence>MDETRDGSAAEVLAVRGLSFAYQSGSPVLHDIHLSVGERELVAVMGRSGSGKSTLLRCIAGLAEPDAGAVLVRGRRISGKERRRDNAIGMVFQQFNLFPHRTVRDNIVMPLRVVDRVPLATAVQVADEHLEMVGLSGLGDRRPTTLSGGQQQRLAIARMLAMRPRILLLDEITSALDATLTADVLAIIRRLADTGLPMLMVTHELTFAKRFADRIVVLHDGRIVTETSPEYEQTLTPVTEMDQPPNVQR</sequence>
<keyword evidence="2" id="KW-0813">Transport</keyword>
<dbReference type="InterPro" id="IPR003439">
    <property type="entry name" value="ABC_transporter-like_ATP-bd"/>
</dbReference>
<evidence type="ECO:0000313" key="7">
    <source>
        <dbReference type="Proteomes" id="UP000013968"/>
    </source>
</evidence>
<dbReference type="Pfam" id="PF00005">
    <property type="entry name" value="ABC_tran"/>
    <property type="match status" value="1"/>
</dbReference>
<keyword evidence="4 6" id="KW-0067">ATP-binding</keyword>
<dbReference type="InterPro" id="IPR050086">
    <property type="entry name" value="MetN_ABC_transporter-like"/>
</dbReference>
<dbReference type="PANTHER" id="PTHR43166:SF4">
    <property type="entry name" value="PHOSPHONATES IMPORT ATP-BINDING PROTEIN PHNC"/>
    <property type="match status" value="1"/>
</dbReference>
<keyword evidence="7" id="KW-1185">Reference proteome</keyword>
<dbReference type="PROSITE" id="PS00211">
    <property type="entry name" value="ABC_TRANSPORTER_1"/>
    <property type="match status" value="1"/>
</dbReference>